<name>A0A0D8BG65_9ACTN</name>
<dbReference type="OrthoDB" id="3214590at2"/>
<keyword evidence="3" id="KW-1185">Reference proteome</keyword>
<reference evidence="2 3" key="2">
    <citation type="journal article" date="2016" name="Genome Announc.">
        <title>Permanent Draft Genome Sequences for Two Variants of Frankia sp. Strain CpI1, the First Frankia Strain Isolated from Root Nodules of Comptonia peregrina.</title>
        <authorList>
            <person name="Oshone R."/>
            <person name="Hurst S.G.IV."/>
            <person name="Abebe-Akele F."/>
            <person name="Simpson S."/>
            <person name="Morris K."/>
            <person name="Thomas W.K."/>
            <person name="Tisa L.S."/>
        </authorList>
    </citation>
    <scope>NUCLEOTIDE SEQUENCE [LARGE SCALE GENOMIC DNA]</scope>
    <source>
        <strain evidence="3">CpI1-S</strain>
    </source>
</reference>
<dbReference type="EMBL" id="JYFN01000024">
    <property type="protein sequence ID" value="KJE22417.1"/>
    <property type="molecule type" value="Genomic_DNA"/>
</dbReference>
<comment type="caution">
    <text evidence="2">The sequence shown here is derived from an EMBL/GenBank/DDBJ whole genome shotgun (WGS) entry which is preliminary data.</text>
</comment>
<organism evidence="2 3">
    <name type="scientific">Frankia torreyi</name>
    <dbReference type="NCBI Taxonomy" id="1856"/>
    <lineage>
        <taxon>Bacteria</taxon>
        <taxon>Bacillati</taxon>
        <taxon>Actinomycetota</taxon>
        <taxon>Actinomycetes</taxon>
        <taxon>Frankiales</taxon>
        <taxon>Frankiaceae</taxon>
        <taxon>Frankia</taxon>
    </lineage>
</organism>
<dbReference type="AlphaFoldDB" id="A0A0D8BG65"/>
<protein>
    <submittedName>
        <fullName evidence="2">Uncharacterized protein</fullName>
    </submittedName>
</protein>
<sequence>MTDDDDDWAPPPVPFGGGDPAVAAAEALAEAEAALRTGAWRPDPDEIDAAVTILHRMDLGRRNPDIPLRRTAHRALDETYPQLTVWRARPMYLYAAVKTVQLLAAGPPTGANAAAAHAAWERLGELLGDVTANVQAGP</sequence>
<proteinExistence type="predicted"/>
<accession>A0A0D8BG65</accession>
<dbReference type="RefSeq" id="WP_044885892.1">
    <property type="nucleotide sequence ID" value="NZ_JYFN01000024.1"/>
</dbReference>
<evidence type="ECO:0000313" key="2">
    <source>
        <dbReference type="EMBL" id="KJE22417.1"/>
    </source>
</evidence>
<dbReference type="Proteomes" id="UP000032545">
    <property type="component" value="Unassembled WGS sequence"/>
</dbReference>
<reference evidence="3" key="1">
    <citation type="submission" date="2015-02" db="EMBL/GenBank/DDBJ databases">
        <title>Draft Genome of Frankia sp. CpI1-S.</title>
        <authorList>
            <person name="Oshone R.T."/>
            <person name="Ngom M."/>
            <person name="Ghodhbane-Gtari F."/>
            <person name="Gtari M."/>
            <person name="Morris K."/>
            <person name="Thomas K."/>
            <person name="Sen A."/>
            <person name="Tisa L.S."/>
        </authorList>
    </citation>
    <scope>NUCLEOTIDE SEQUENCE [LARGE SCALE GENOMIC DNA]</scope>
    <source>
        <strain evidence="3">CpI1-S</strain>
    </source>
</reference>
<dbReference type="PATRIC" id="fig|1502723.3.peg.2709"/>
<evidence type="ECO:0000256" key="1">
    <source>
        <dbReference type="SAM" id="MobiDB-lite"/>
    </source>
</evidence>
<evidence type="ECO:0000313" key="3">
    <source>
        <dbReference type="Proteomes" id="UP000032545"/>
    </source>
</evidence>
<gene>
    <name evidence="2" type="ORF">FF36_03289</name>
</gene>
<feature type="region of interest" description="Disordered" evidence="1">
    <location>
        <begin position="1"/>
        <end position="20"/>
    </location>
</feature>